<dbReference type="Proteomes" id="UP000053259">
    <property type="component" value="Unassembled WGS sequence"/>
</dbReference>
<evidence type="ECO:0000256" key="3">
    <source>
        <dbReference type="ARBA" id="ARBA00022723"/>
    </source>
</evidence>
<keyword evidence="5" id="KW-0560">Oxidoreductase</keyword>
<gene>
    <name evidence="8" type="ORF">PV09_06869</name>
</gene>
<evidence type="ECO:0000256" key="5">
    <source>
        <dbReference type="ARBA" id="ARBA00023002"/>
    </source>
</evidence>
<dbReference type="GO" id="GO:0046872">
    <property type="term" value="F:metal ion binding"/>
    <property type="evidence" value="ECO:0007669"/>
    <property type="project" value="UniProtKB-KW"/>
</dbReference>
<dbReference type="EMBL" id="KN847553">
    <property type="protein sequence ID" value="KIW01688.1"/>
    <property type="molecule type" value="Genomic_DNA"/>
</dbReference>
<evidence type="ECO:0000256" key="2">
    <source>
        <dbReference type="ARBA" id="ARBA00008072"/>
    </source>
</evidence>
<organism evidence="8 9">
    <name type="scientific">Verruconis gallopava</name>
    <dbReference type="NCBI Taxonomy" id="253628"/>
    <lineage>
        <taxon>Eukaryota</taxon>
        <taxon>Fungi</taxon>
        <taxon>Dikarya</taxon>
        <taxon>Ascomycota</taxon>
        <taxon>Pezizomycotina</taxon>
        <taxon>Dothideomycetes</taxon>
        <taxon>Pleosporomycetidae</taxon>
        <taxon>Venturiales</taxon>
        <taxon>Sympoventuriaceae</taxon>
        <taxon>Verruconis</taxon>
    </lineage>
</organism>
<dbReference type="Gene3D" id="3.40.50.720">
    <property type="entry name" value="NAD(P)-binding Rossmann-like Domain"/>
    <property type="match status" value="1"/>
</dbReference>
<dbReference type="GeneID" id="27314842"/>
<dbReference type="STRING" id="253628.A0A0D2A4H1"/>
<evidence type="ECO:0000259" key="7">
    <source>
        <dbReference type="Pfam" id="PF00107"/>
    </source>
</evidence>
<reference evidence="8 9" key="1">
    <citation type="submission" date="2015-01" db="EMBL/GenBank/DDBJ databases">
        <title>The Genome Sequence of Ochroconis gallopava CBS43764.</title>
        <authorList>
            <consortium name="The Broad Institute Genomics Platform"/>
            <person name="Cuomo C."/>
            <person name="de Hoog S."/>
            <person name="Gorbushina A."/>
            <person name="Stielow B."/>
            <person name="Teixiera M."/>
            <person name="Abouelleil A."/>
            <person name="Chapman S.B."/>
            <person name="Priest M."/>
            <person name="Young S.K."/>
            <person name="Wortman J."/>
            <person name="Nusbaum C."/>
            <person name="Birren B."/>
        </authorList>
    </citation>
    <scope>NUCLEOTIDE SEQUENCE [LARGE SCALE GENOMIC DNA]</scope>
    <source>
        <strain evidence="8 9">CBS 43764</strain>
    </source>
</reference>
<dbReference type="InterPro" id="IPR036291">
    <property type="entry name" value="NAD(P)-bd_dom_sf"/>
</dbReference>
<keyword evidence="6" id="KW-0520">NAD</keyword>
<dbReference type="InterPro" id="IPR013149">
    <property type="entry name" value="ADH-like_C"/>
</dbReference>
<dbReference type="InParanoid" id="A0A0D2A4H1"/>
<dbReference type="GO" id="GO:0003939">
    <property type="term" value="F:L-iditol 2-dehydrogenase (NAD+) activity"/>
    <property type="evidence" value="ECO:0007669"/>
    <property type="project" value="TreeGrafter"/>
</dbReference>
<evidence type="ECO:0000313" key="9">
    <source>
        <dbReference type="Proteomes" id="UP000053259"/>
    </source>
</evidence>
<proteinExistence type="inferred from homology"/>
<dbReference type="AlphaFoldDB" id="A0A0D2A4H1"/>
<comment type="similarity">
    <text evidence="2">Belongs to the zinc-containing alcohol dehydrogenase family.</text>
</comment>
<dbReference type="HOGENOM" id="CLU_026673_11_5_1"/>
<dbReference type="Gene3D" id="3.90.180.10">
    <property type="entry name" value="Medium-chain alcohol dehydrogenases, catalytic domain"/>
    <property type="match status" value="1"/>
</dbReference>
<keyword evidence="9" id="KW-1185">Reference proteome</keyword>
<keyword evidence="3" id="KW-0479">Metal-binding</keyword>
<dbReference type="FunFam" id="3.40.50.720:FF:000068">
    <property type="entry name" value="Sorbitol dehydrogenase"/>
    <property type="match status" value="1"/>
</dbReference>
<keyword evidence="4" id="KW-0862">Zinc</keyword>
<dbReference type="OrthoDB" id="3941538at2759"/>
<dbReference type="VEuPathDB" id="FungiDB:PV09_06869"/>
<dbReference type="PANTHER" id="PTHR43161">
    <property type="entry name" value="SORBITOL DEHYDROGENASE"/>
    <property type="match status" value="1"/>
</dbReference>
<evidence type="ECO:0000313" key="8">
    <source>
        <dbReference type="EMBL" id="KIW01688.1"/>
    </source>
</evidence>
<evidence type="ECO:0000256" key="6">
    <source>
        <dbReference type="ARBA" id="ARBA00023027"/>
    </source>
</evidence>
<dbReference type="RefSeq" id="XP_016211557.1">
    <property type="nucleotide sequence ID" value="XM_016360571.1"/>
</dbReference>
<name>A0A0D2A4H1_9PEZI</name>
<dbReference type="PANTHER" id="PTHR43161:SF9">
    <property type="entry name" value="SORBITOL DEHYDROGENASE"/>
    <property type="match status" value="1"/>
</dbReference>
<protein>
    <recommendedName>
        <fullName evidence="7">Alcohol dehydrogenase-like C-terminal domain-containing protein</fullName>
    </recommendedName>
</protein>
<dbReference type="Pfam" id="PF00107">
    <property type="entry name" value="ADH_zinc_N"/>
    <property type="match status" value="1"/>
</dbReference>
<accession>A0A0D2A4H1</accession>
<comment type="cofactor">
    <cofactor evidence="1">
        <name>Zn(2+)</name>
        <dbReference type="ChEBI" id="CHEBI:29105"/>
    </cofactor>
</comment>
<dbReference type="SUPFAM" id="SSF51735">
    <property type="entry name" value="NAD(P)-binding Rossmann-fold domains"/>
    <property type="match status" value="1"/>
</dbReference>
<sequence length="215" mass="22479">MSSEDGALVEPLAVVVQTVKTADLKGGQTVLVFGCGLIGILCQAVSRCYGAKRVVGVDISASRTKFAKNFSADTVFVSDQGLTGLNDSRADAEKIMSQCGLPDGADVVIECTGAETCIQSGVLCTKSGGTFVQVGLGPDTVNFPITLVLIKSLTVKGAARYTTGCYPAAIDLIASGKIKASSLISHRFPFERALEAFETFERGENTMKVVIQGVD</sequence>
<evidence type="ECO:0000256" key="1">
    <source>
        <dbReference type="ARBA" id="ARBA00001947"/>
    </source>
</evidence>
<feature type="domain" description="Alcohol dehydrogenase-like C-terminal" evidence="7">
    <location>
        <begin position="38"/>
        <end position="174"/>
    </location>
</feature>
<evidence type="ECO:0000256" key="4">
    <source>
        <dbReference type="ARBA" id="ARBA00022833"/>
    </source>
</evidence>
<dbReference type="GO" id="GO:0006062">
    <property type="term" value="P:sorbitol catabolic process"/>
    <property type="evidence" value="ECO:0007669"/>
    <property type="project" value="TreeGrafter"/>
</dbReference>